<keyword evidence="4" id="KW-0647">Proteasome</keyword>
<feature type="domain" description="Proteasome adapter and scaffold protein ECM29 HEAT-repeat" evidence="7">
    <location>
        <begin position="1504"/>
        <end position="1667"/>
    </location>
</feature>
<feature type="region of interest" description="Disordered" evidence="5">
    <location>
        <begin position="2065"/>
        <end position="2102"/>
    </location>
</feature>
<dbReference type="SUPFAM" id="SSF48371">
    <property type="entry name" value="ARM repeat"/>
    <property type="match status" value="2"/>
</dbReference>
<dbReference type="OrthoDB" id="16066at2759"/>
<keyword evidence="3" id="KW-0677">Repeat</keyword>
<dbReference type="Pfam" id="PF24492">
    <property type="entry name" value="HEAT_ECM29"/>
    <property type="match status" value="1"/>
</dbReference>
<feature type="region of interest" description="Disordered" evidence="5">
    <location>
        <begin position="1380"/>
        <end position="1402"/>
    </location>
</feature>
<protein>
    <submittedName>
        <fullName evidence="8">Uncharacterized protein</fullName>
    </submittedName>
</protein>
<evidence type="ECO:0000256" key="1">
    <source>
        <dbReference type="ARBA" id="ARBA00004496"/>
    </source>
</evidence>
<dbReference type="PANTHER" id="PTHR23346:SF19">
    <property type="entry name" value="PROTEASOME ADAPTER AND SCAFFOLD PROTEIN ECM29"/>
    <property type="match status" value="1"/>
</dbReference>
<evidence type="ECO:0000313" key="9">
    <source>
        <dbReference type="Proteomes" id="UP000678499"/>
    </source>
</evidence>
<evidence type="ECO:0000256" key="2">
    <source>
        <dbReference type="ARBA" id="ARBA00022490"/>
    </source>
</evidence>
<dbReference type="GO" id="GO:0005634">
    <property type="term" value="C:nucleus"/>
    <property type="evidence" value="ECO:0007669"/>
    <property type="project" value="TreeGrafter"/>
</dbReference>
<dbReference type="PANTHER" id="PTHR23346">
    <property type="entry name" value="TRANSLATIONAL ACTIVATOR GCN1-RELATED"/>
    <property type="match status" value="1"/>
</dbReference>
<reference evidence="8" key="1">
    <citation type="submission" date="2020-11" db="EMBL/GenBank/DDBJ databases">
        <authorList>
            <person name="Tran Van P."/>
        </authorList>
    </citation>
    <scope>NUCLEOTIDE SEQUENCE</scope>
</reference>
<dbReference type="InterPro" id="IPR011989">
    <property type="entry name" value="ARM-like"/>
</dbReference>
<dbReference type="Pfam" id="PF13001">
    <property type="entry name" value="ECM29_N"/>
    <property type="match status" value="1"/>
</dbReference>
<keyword evidence="9" id="KW-1185">Reference proteome</keyword>
<evidence type="ECO:0000313" key="8">
    <source>
        <dbReference type="EMBL" id="CAD7276369.1"/>
    </source>
</evidence>
<feature type="domain" description="Proteasome component Ecm29 N-terminal" evidence="6">
    <location>
        <begin position="76"/>
        <end position="611"/>
    </location>
</feature>
<evidence type="ECO:0000256" key="3">
    <source>
        <dbReference type="ARBA" id="ARBA00022737"/>
    </source>
</evidence>
<evidence type="ECO:0000256" key="4">
    <source>
        <dbReference type="ARBA" id="ARBA00022942"/>
    </source>
</evidence>
<dbReference type="GO" id="GO:0000502">
    <property type="term" value="C:proteasome complex"/>
    <property type="evidence" value="ECO:0007669"/>
    <property type="project" value="UniProtKB-KW"/>
</dbReference>
<dbReference type="GO" id="GO:0036503">
    <property type="term" value="P:ERAD pathway"/>
    <property type="evidence" value="ECO:0007669"/>
    <property type="project" value="TreeGrafter"/>
</dbReference>
<dbReference type="GO" id="GO:0005737">
    <property type="term" value="C:cytoplasm"/>
    <property type="evidence" value="ECO:0007669"/>
    <property type="project" value="UniProtKB-SubCell"/>
</dbReference>
<evidence type="ECO:0000256" key="5">
    <source>
        <dbReference type="SAM" id="MobiDB-lite"/>
    </source>
</evidence>
<accession>A0A7R9BM35</accession>
<feature type="compositionally biased region" description="Basic residues" evidence="5">
    <location>
        <begin position="2078"/>
        <end position="2088"/>
    </location>
</feature>
<feature type="compositionally biased region" description="Polar residues" evidence="5">
    <location>
        <begin position="2065"/>
        <end position="2076"/>
    </location>
</feature>
<dbReference type="Proteomes" id="UP000678499">
    <property type="component" value="Unassembled WGS sequence"/>
</dbReference>
<evidence type="ECO:0000259" key="6">
    <source>
        <dbReference type="Pfam" id="PF13001"/>
    </source>
</evidence>
<keyword evidence="2" id="KW-0963">Cytoplasm</keyword>
<dbReference type="InterPro" id="IPR016024">
    <property type="entry name" value="ARM-type_fold"/>
</dbReference>
<dbReference type="EMBL" id="CAJPEX010000608">
    <property type="protein sequence ID" value="CAG0916521.1"/>
    <property type="molecule type" value="Genomic_DNA"/>
</dbReference>
<organism evidence="8">
    <name type="scientific">Notodromas monacha</name>
    <dbReference type="NCBI Taxonomy" id="399045"/>
    <lineage>
        <taxon>Eukaryota</taxon>
        <taxon>Metazoa</taxon>
        <taxon>Ecdysozoa</taxon>
        <taxon>Arthropoda</taxon>
        <taxon>Crustacea</taxon>
        <taxon>Oligostraca</taxon>
        <taxon>Ostracoda</taxon>
        <taxon>Podocopa</taxon>
        <taxon>Podocopida</taxon>
        <taxon>Cypridocopina</taxon>
        <taxon>Cypridoidea</taxon>
        <taxon>Cyprididae</taxon>
        <taxon>Notodromas</taxon>
    </lineage>
</organism>
<feature type="region of interest" description="Disordered" evidence="5">
    <location>
        <begin position="979"/>
        <end position="1008"/>
    </location>
</feature>
<dbReference type="InterPro" id="IPR055443">
    <property type="entry name" value="HEAT_ECM29"/>
</dbReference>
<name>A0A7R9BM35_9CRUS</name>
<proteinExistence type="predicted"/>
<dbReference type="EMBL" id="OA882645">
    <property type="protein sequence ID" value="CAD7276369.1"/>
    <property type="molecule type" value="Genomic_DNA"/>
</dbReference>
<dbReference type="GO" id="GO:0060090">
    <property type="term" value="F:molecular adaptor activity"/>
    <property type="evidence" value="ECO:0007669"/>
    <property type="project" value="InterPro"/>
</dbReference>
<sequence>MNIPAYFYSEEDFRIVIRKAIEMEGTKSVERLPETHTPHCKDCGAASKSCGKTPAGDTFASLRSGVDVNDLHSRVLRMVGSAENDEQFQDIISHSLASVLLELSSQQEGVRKKVMELIVYMNRRLKTNPNIQLPVQALISQYQNPSASSFVLNFTIIYLKMGIPRLDVAKQVELLPSLIHCLNNKPIQHCDSLMRVIVPIFQHVKFPADPHKCRTMFAFDEDSPLADSLLKFMLDVLILPLVHNVTIDATLPIGTAITTILNVGSSNGNRNGQSTSDAATSTNTSCRIHAPMGMSDYSFKRTTGDNPLSEDELEQVKLGIIRFTSCGTFKEESVVCHLIVGSADTRYSIVNESENALRKISPSVDWGKASVVSSLLDLYLGTRPSSDQVPEIAGYPLPTSPTLRLELRRLPSAARVRLKILPYLLKSPLSATIFPDNLYVPIESFFGFQTLATGLCQMTMQFVYHVIQYCPEEYIKPVGKVLLDAALKLLEENLESTKLRSLLYVAVGKLSRKNHCLLIEDPNYLRRLLVDILREEAEVEPYVECCMLDVGIALQKFYGSVDSDELIKKRGLVQGIVKRFFWSASDPAFSIRRKIAVNLVSAVFPPSSVELAHLLLHAAAFSSDEPQVEEIALTFLSLEAKGEGLTKDVQFSSKIGPCATYPAFHLLITELEFEVHETNSITFGQPWWKTSHIGILAISAYLRACLGFEAGLGYSPGDTDIRALRKFLVTKWDIDERTKLDSLASYAAILHSAVARCVSENSDVTNPVVLLLEIFAAVPEFVIPNSVFLGEVEFYKRFLDTKKYVVRNAACQILGLIAAFGMDDKAFFAFLKVLLAQALAKFWESSNQHICHLVFGYAVGNRHSIFKGIQTGEISRICANSPWTVDLIERMGKFGCKTDASVVGVVVKGKKKKHTKDSKDCWKTWLPQMNLAEIESSVIVQQFTSLLGIFLYRNRNRIVLVAGACVALGEIGRRGPLSLQTEGESGLESKRTTNGGGLDNGSDEDSPSVKTVVDRLLEITGDSSLPVQTRAKSAICSGLVCMGDPQFPHVRYIMKAVLKMASQVKEVELLLAMGKCLSFAGVKSSGSVVNDAWVTTLQNPAPGKLLKSSEDFKWLLEQMLVESRNSAIRQAHCVFLFSLLIECSNQQALQDRLVRVQRALIDFIADVPDIIQDLALKAIVMVFYASTGNATKAVFDGLLEYFRISSGTKEVTGVKMKEVTSESGKLMLLKEFCEFALDLKKPDVAYKMLDIFCLQELQESLKKDRVQLMVVPSSSTAANALKSEICSLVPKLFRARFDPNAEVKAAMDIIWKTLLLNTNVIYSMFVPIIEELIIGLNHSEWRVRESCCDAVSEIMTGCGHLLLLKHVPCPEGHSKPVICDNDSNNSSPFNAPPTTPKRTASKWTFTPSDQQLSQDAIGRLWTALLVNIGDEQESVRKAGEHALEAFRKGFLVAAMTTCLQADQLIELAVPALVNVGLTSSVPEARLCSMKCIHEFCTESRFPALKSQVHVLIPALLKYRGETEPEFINQLSATMGEGAEPALQETYARMRLASLHFSPAMESIKKLTSLVDENSLKELVPALIDLMKTSSSLVTKAGCAHVVTQLVHCHGQLLQPYSGKLLAALVGNLNDRNILVRKNYANAIGFLMGVAKITLLQKLGDKLQVWYLDKDEDEESHLICSITVRSVWRNSPKVAAYHVYWSMPLAFFAMHRPPLKENRMEDSATETSSRVWAEVWNEGASNESEAILLHLNGIIGLVEAGLNSKSNLKKVQTGLMIISIAEKAGQDLDPLTLCYFTQVLNDEIDGKFWPGKEIMLQALAAVAHHGALVISCNTDLGEKSVDLVLMEMKRIKTCMSYRREAIAVAGILIDLLQLDRFDELWDLVLPAVMEPQSTSNTTLDSSDSARGVECVQEAAWSALRLAWPYGPRDVKRLMPMLDTLVDRVTSSTVPVMAAMTSCMEVIFNDAFEERGAFSIAGVGKDAFGKVLHLAAQFCRHVIVHKSYTTMQVKSLGIMTRCLIEMKDPADAEISLHLTDIASKMQATVAFDDVPEIVSAVGKLASALPASATSKTPSTNAVSKCKKMTHHPQKRPLDDTDGPIGDGD</sequence>
<dbReference type="InterPro" id="IPR024372">
    <property type="entry name" value="Ecm29_N"/>
</dbReference>
<evidence type="ECO:0000259" key="7">
    <source>
        <dbReference type="Pfam" id="PF24492"/>
    </source>
</evidence>
<dbReference type="Gene3D" id="1.25.10.10">
    <property type="entry name" value="Leucine-rich Repeat Variant"/>
    <property type="match status" value="2"/>
</dbReference>
<comment type="subcellular location">
    <subcellularLocation>
        <location evidence="1">Cytoplasm</location>
    </subcellularLocation>
</comment>
<gene>
    <name evidence="8" type="ORF">NMOB1V02_LOCUS4134</name>
</gene>
<dbReference type="GO" id="GO:0043248">
    <property type="term" value="P:proteasome assembly"/>
    <property type="evidence" value="ECO:0007669"/>
    <property type="project" value="InterPro"/>
</dbReference>